<dbReference type="EMBL" id="JAMKFB020000189">
    <property type="protein sequence ID" value="KAL0152601.1"/>
    <property type="molecule type" value="Genomic_DNA"/>
</dbReference>
<evidence type="ECO:0000313" key="2">
    <source>
        <dbReference type="Proteomes" id="UP001529510"/>
    </source>
</evidence>
<reference evidence="1 2" key="1">
    <citation type="submission" date="2024-05" db="EMBL/GenBank/DDBJ databases">
        <title>Genome sequencing and assembly of Indian major carp, Cirrhinus mrigala (Hamilton, 1822).</title>
        <authorList>
            <person name="Mohindra V."/>
            <person name="Chowdhury L.M."/>
            <person name="Lal K."/>
            <person name="Jena J.K."/>
        </authorList>
    </citation>
    <scope>NUCLEOTIDE SEQUENCE [LARGE SCALE GENOMIC DNA]</scope>
    <source>
        <strain evidence="1">CM1030</strain>
        <tissue evidence="1">Blood</tissue>
    </source>
</reference>
<sequence length="72" mass="7989">WGEVHPLKDFQRLLGLMAASCSSFLCDPIGPASCGLFNIGLKPESHPMHGAWAKFTFWRLEHHLQGASMPLN</sequence>
<gene>
    <name evidence="1" type="ORF">M9458_052324</name>
</gene>
<comment type="caution">
    <text evidence="1">The sequence shown here is derived from an EMBL/GenBank/DDBJ whole genome shotgun (WGS) entry which is preliminary data.</text>
</comment>
<feature type="non-terminal residue" evidence="1">
    <location>
        <position position="72"/>
    </location>
</feature>
<organism evidence="1 2">
    <name type="scientific">Cirrhinus mrigala</name>
    <name type="common">Mrigala</name>
    <dbReference type="NCBI Taxonomy" id="683832"/>
    <lineage>
        <taxon>Eukaryota</taxon>
        <taxon>Metazoa</taxon>
        <taxon>Chordata</taxon>
        <taxon>Craniata</taxon>
        <taxon>Vertebrata</taxon>
        <taxon>Euteleostomi</taxon>
        <taxon>Actinopterygii</taxon>
        <taxon>Neopterygii</taxon>
        <taxon>Teleostei</taxon>
        <taxon>Ostariophysi</taxon>
        <taxon>Cypriniformes</taxon>
        <taxon>Cyprinidae</taxon>
        <taxon>Labeoninae</taxon>
        <taxon>Labeonini</taxon>
        <taxon>Cirrhinus</taxon>
    </lineage>
</organism>
<name>A0ABD0MVN4_CIRMR</name>
<feature type="non-terminal residue" evidence="1">
    <location>
        <position position="1"/>
    </location>
</feature>
<dbReference type="AlphaFoldDB" id="A0ABD0MVN4"/>
<proteinExistence type="predicted"/>
<accession>A0ABD0MVN4</accession>
<dbReference type="Proteomes" id="UP001529510">
    <property type="component" value="Unassembled WGS sequence"/>
</dbReference>
<protein>
    <submittedName>
        <fullName evidence="1">Uncharacterized protein</fullName>
    </submittedName>
</protein>
<evidence type="ECO:0000313" key="1">
    <source>
        <dbReference type="EMBL" id="KAL0152601.1"/>
    </source>
</evidence>
<keyword evidence="2" id="KW-1185">Reference proteome</keyword>